<comment type="caution">
    <text evidence="2">The sequence shown here is derived from an EMBL/GenBank/DDBJ whole genome shotgun (WGS) entry which is preliminary data.</text>
</comment>
<proteinExistence type="predicted"/>
<feature type="transmembrane region" description="Helical" evidence="1">
    <location>
        <begin position="100"/>
        <end position="120"/>
    </location>
</feature>
<protein>
    <submittedName>
        <fullName evidence="2">Uncharacterized protein</fullName>
    </submittedName>
</protein>
<organism evidence="2 3">
    <name type="scientific">Modestobacter versicolor</name>
    <dbReference type="NCBI Taxonomy" id="429133"/>
    <lineage>
        <taxon>Bacteria</taxon>
        <taxon>Bacillati</taxon>
        <taxon>Actinomycetota</taxon>
        <taxon>Actinomycetes</taxon>
        <taxon>Geodermatophilales</taxon>
        <taxon>Geodermatophilaceae</taxon>
        <taxon>Modestobacter</taxon>
    </lineage>
</organism>
<dbReference type="Proteomes" id="UP000580718">
    <property type="component" value="Unassembled WGS sequence"/>
</dbReference>
<dbReference type="OrthoDB" id="3684517at2"/>
<evidence type="ECO:0000313" key="2">
    <source>
        <dbReference type="EMBL" id="MBB3675943.1"/>
    </source>
</evidence>
<sequence>MSAALPRPEGWGPRPGLGTGRRAVLLVLVVLGLAAAAWARTASRGWGLAALGVVVVLAAIVLTVRPRPATRLPETGELEVGGRRVTGLVLPLRRPSGAQALGVAVLAVLFLGAAVVTFVTQRPAPPDAVFGMVLLAVFGVLFAVAALALWAASGRVPYVGLTPTHLLVFQETAQVEVPWSDLAGVAPVVARTGASPLPDAVGSWVAVRVRTGSPAASGVKLRGPASRVVTQVPGPTGTTTAALIGDVHWAVDPVLAWWTLSYYAEHPAERRELSGPAAVERVTAGDLR</sequence>
<gene>
    <name evidence="2" type="ORF">FHX36_001678</name>
</gene>
<keyword evidence="1" id="KW-0472">Membrane</keyword>
<name>A0A839Y881_9ACTN</name>
<dbReference type="EMBL" id="JACIBU010000001">
    <property type="protein sequence ID" value="MBB3675943.1"/>
    <property type="molecule type" value="Genomic_DNA"/>
</dbReference>
<dbReference type="AlphaFoldDB" id="A0A839Y881"/>
<evidence type="ECO:0000313" key="3">
    <source>
        <dbReference type="Proteomes" id="UP000580718"/>
    </source>
</evidence>
<feature type="transmembrane region" description="Helical" evidence="1">
    <location>
        <begin position="132"/>
        <end position="152"/>
    </location>
</feature>
<feature type="transmembrane region" description="Helical" evidence="1">
    <location>
        <begin position="45"/>
        <end position="64"/>
    </location>
</feature>
<reference evidence="2 3" key="1">
    <citation type="submission" date="2020-08" db="EMBL/GenBank/DDBJ databases">
        <title>Sequencing the genomes of 1000 actinobacteria strains.</title>
        <authorList>
            <person name="Klenk H.-P."/>
        </authorList>
    </citation>
    <scope>NUCLEOTIDE SEQUENCE [LARGE SCALE GENOMIC DNA]</scope>
    <source>
        <strain evidence="2 3">DSM 16678</strain>
    </source>
</reference>
<feature type="transmembrane region" description="Helical" evidence="1">
    <location>
        <begin position="23"/>
        <end position="39"/>
    </location>
</feature>
<keyword evidence="1" id="KW-0812">Transmembrane</keyword>
<dbReference type="RefSeq" id="WP_146251540.1">
    <property type="nucleotide sequence ID" value="NZ_JACIBU010000001.1"/>
</dbReference>
<keyword evidence="1" id="KW-1133">Transmembrane helix</keyword>
<accession>A0A839Y881</accession>
<evidence type="ECO:0000256" key="1">
    <source>
        <dbReference type="SAM" id="Phobius"/>
    </source>
</evidence>